<accession>A0ABR1LJN7</accession>
<proteinExistence type="predicted"/>
<reference evidence="2 3" key="1">
    <citation type="submission" date="2024-04" db="EMBL/GenBank/DDBJ databases">
        <title>Phyllosticta paracitricarpa is synonymous to the EU quarantine fungus P. citricarpa based on phylogenomic analyses.</title>
        <authorList>
            <consortium name="Lawrence Berkeley National Laboratory"/>
            <person name="Van ingen-buijs V.A."/>
            <person name="Van westerhoven A.C."/>
            <person name="Haridas S."/>
            <person name="Skiadas P."/>
            <person name="Martin F."/>
            <person name="Groenewald J.Z."/>
            <person name="Crous P.W."/>
            <person name="Seidl M.F."/>
        </authorList>
    </citation>
    <scope>NUCLEOTIDE SEQUENCE [LARGE SCALE GENOMIC DNA]</scope>
    <source>
        <strain evidence="2 3">CPC 17464</strain>
    </source>
</reference>
<sequence length="232" mass="26289">MARTKNIRALQKRAKRTETPAASVQQKTKTATAQTAKKPAKKSAVCRDYEFEDGDDQMWHAKFCLDSWNKPGSKTLLLFQWDCQDAPTWEPYEGHNEDSCLAADFFHWVSDKPRPAGWKPPTGWSVPDTRPPIEWFEAEEAAHREWPQLWAPKTLEAKLRSLEPRGRQQKKAPVRARPAGNVKIKAHGAKKVLVRDSRRSTTSSPTVDSLDECPSLAEVESTWGLRKGKGRS</sequence>
<keyword evidence="3" id="KW-1185">Reference proteome</keyword>
<dbReference type="RefSeq" id="XP_066654131.1">
    <property type="nucleotide sequence ID" value="XM_066798301.1"/>
</dbReference>
<name>A0ABR1LJN7_9PEZI</name>
<feature type="compositionally biased region" description="Low complexity" evidence="1">
    <location>
        <begin position="21"/>
        <end position="37"/>
    </location>
</feature>
<dbReference type="Proteomes" id="UP001360953">
    <property type="component" value="Unassembled WGS sequence"/>
</dbReference>
<protein>
    <recommendedName>
        <fullName evidence="4">Chromo domain-containing protein</fullName>
    </recommendedName>
</protein>
<dbReference type="GeneID" id="92031207"/>
<comment type="caution">
    <text evidence="2">The sequence shown here is derived from an EMBL/GenBank/DDBJ whole genome shotgun (WGS) entry which is preliminary data.</text>
</comment>
<evidence type="ECO:0008006" key="4">
    <source>
        <dbReference type="Google" id="ProtNLM"/>
    </source>
</evidence>
<feature type="region of interest" description="Disordered" evidence="1">
    <location>
        <begin position="1"/>
        <end position="41"/>
    </location>
</feature>
<feature type="region of interest" description="Disordered" evidence="1">
    <location>
        <begin position="164"/>
        <end position="213"/>
    </location>
</feature>
<evidence type="ECO:0000313" key="2">
    <source>
        <dbReference type="EMBL" id="KAK7535406.1"/>
    </source>
</evidence>
<dbReference type="EMBL" id="JBBPEH010000008">
    <property type="protein sequence ID" value="KAK7535406.1"/>
    <property type="molecule type" value="Genomic_DNA"/>
</dbReference>
<organism evidence="2 3">
    <name type="scientific">Phyllosticta citribraziliensis</name>
    <dbReference type="NCBI Taxonomy" id="989973"/>
    <lineage>
        <taxon>Eukaryota</taxon>
        <taxon>Fungi</taxon>
        <taxon>Dikarya</taxon>
        <taxon>Ascomycota</taxon>
        <taxon>Pezizomycotina</taxon>
        <taxon>Dothideomycetes</taxon>
        <taxon>Dothideomycetes incertae sedis</taxon>
        <taxon>Botryosphaeriales</taxon>
        <taxon>Phyllostictaceae</taxon>
        <taxon>Phyllosticta</taxon>
    </lineage>
</organism>
<evidence type="ECO:0000256" key="1">
    <source>
        <dbReference type="SAM" id="MobiDB-lite"/>
    </source>
</evidence>
<evidence type="ECO:0000313" key="3">
    <source>
        <dbReference type="Proteomes" id="UP001360953"/>
    </source>
</evidence>
<gene>
    <name evidence="2" type="ORF">J3D65DRAFT_604789</name>
</gene>